<keyword evidence="3" id="KW-0862">Zinc</keyword>
<dbReference type="KEGG" id="epa:110237203"/>
<dbReference type="SUPFAM" id="SSF57716">
    <property type="entry name" value="Glucocorticoid receptor-like (DNA-binding domain)"/>
    <property type="match status" value="1"/>
</dbReference>
<keyword evidence="8" id="KW-1185">Reference proteome</keyword>
<dbReference type="GeneID" id="110237203"/>
<dbReference type="EnsemblMetazoa" id="XM_021042797.1">
    <property type="protein sequence ID" value="XP_020898456.1"/>
    <property type="gene ID" value="LOC110237203"/>
</dbReference>
<dbReference type="SMART" id="SM00980">
    <property type="entry name" value="THAP"/>
    <property type="match status" value="1"/>
</dbReference>
<reference evidence="7" key="1">
    <citation type="submission" date="2022-11" db="UniProtKB">
        <authorList>
            <consortium name="EnsemblMetazoa"/>
        </authorList>
    </citation>
    <scope>IDENTIFICATION</scope>
</reference>
<evidence type="ECO:0000256" key="5">
    <source>
        <dbReference type="PROSITE-ProRule" id="PRU00309"/>
    </source>
</evidence>
<organism evidence="7 8">
    <name type="scientific">Exaiptasia diaphana</name>
    <name type="common">Tropical sea anemone</name>
    <name type="synonym">Aiptasia pulchella</name>
    <dbReference type="NCBI Taxonomy" id="2652724"/>
    <lineage>
        <taxon>Eukaryota</taxon>
        <taxon>Metazoa</taxon>
        <taxon>Cnidaria</taxon>
        <taxon>Anthozoa</taxon>
        <taxon>Hexacorallia</taxon>
        <taxon>Actiniaria</taxon>
        <taxon>Aiptasiidae</taxon>
        <taxon>Exaiptasia</taxon>
    </lineage>
</organism>
<evidence type="ECO:0000313" key="7">
    <source>
        <dbReference type="EnsemblMetazoa" id="XP_020898456.1"/>
    </source>
</evidence>
<dbReference type="InterPro" id="IPR006612">
    <property type="entry name" value="THAP_Znf"/>
</dbReference>
<evidence type="ECO:0000256" key="3">
    <source>
        <dbReference type="ARBA" id="ARBA00022833"/>
    </source>
</evidence>
<dbReference type="GO" id="GO:0008270">
    <property type="term" value="F:zinc ion binding"/>
    <property type="evidence" value="ECO:0007669"/>
    <property type="project" value="UniProtKB-KW"/>
</dbReference>
<dbReference type="PANTHER" id="PTHR46927:SF3">
    <property type="entry name" value="THAP-TYPE DOMAIN-CONTAINING PROTEIN"/>
    <property type="match status" value="1"/>
</dbReference>
<dbReference type="Gene3D" id="6.20.210.20">
    <property type="entry name" value="THAP domain"/>
    <property type="match status" value="1"/>
</dbReference>
<evidence type="ECO:0000259" key="6">
    <source>
        <dbReference type="PROSITE" id="PS50950"/>
    </source>
</evidence>
<evidence type="ECO:0000313" key="8">
    <source>
        <dbReference type="Proteomes" id="UP000887567"/>
    </source>
</evidence>
<accession>A0A913X3N7</accession>
<proteinExistence type="predicted"/>
<protein>
    <recommendedName>
        <fullName evidence="6">THAP-type domain-containing protein</fullName>
    </recommendedName>
</protein>
<dbReference type="InterPro" id="IPR052224">
    <property type="entry name" value="THAP_domain_protein"/>
</dbReference>
<dbReference type="AlphaFoldDB" id="A0A913X3N7"/>
<dbReference type="Pfam" id="PF05485">
    <property type="entry name" value="THAP"/>
    <property type="match status" value="1"/>
</dbReference>
<dbReference type="GO" id="GO:0003677">
    <property type="term" value="F:DNA binding"/>
    <property type="evidence" value="ECO:0007669"/>
    <property type="project" value="UniProtKB-UniRule"/>
</dbReference>
<evidence type="ECO:0000256" key="1">
    <source>
        <dbReference type="ARBA" id="ARBA00022723"/>
    </source>
</evidence>
<keyword evidence="1" id="KW-0479">Metal-binding</keyword>
<keyword evidence="4 5" id="KW-0238">DNA-binding</keyword>
<dbReference type="OrthoDB" id="5982760at2759"/>
<dbReference type="SMART" id="SM00692">
    <property type="entry name" value="DM3"/>
    <property type="match status" value="1"/>
</dbReference>
<evidence type="ECO:0000256" key="2">
    <source>
        <dbReference type="ARBA" id="ARBA00022771"/>
    </source>
</evidence>
<dbReference type="OMA" id="EILMAFL"/>
<dbReference type="Proteomes" id="UP000887567">
    <property type="component" value="Unplaced"/>
</dbReference>
<evidence type="ECO:0000256" key="4">
    <source>
        <dbReference type="ARBA" id="ARBA00023125"/>
    </source>
</evidence>
<sequence length="199" mass="23234">MADKKKCSHRCCAAALCNNRTDNRQDLTFHAFPKDTIRRKEWAWKMKRDDEQFAWNSSLFCCEEHFKPDDYRKSLTGLRNDLKSTAVPSVFPWTIDKQCTDSDRSQRLERRNIDKVKNSTELISSNTNVNETEDISCSSKQEIPNSETPTIDELCARVKQLEMQLELPKFGLARFCGSDDDIYFYTGFPKYEILMAFLE</sequence>
<dbReference type="RefSeq" id="XP_020898456.1">
    <property type="nucleotide sequence ID" value="XM_021042797.1"/>
</dbReference>
<dbReference type="PROSITE" id="PS50950">
    <property type="entry name" value="ZF_THAP"/>
    <property type="match status" value="1"/>
</dbReference>
<dbReference type="InterPro" id="IPR038441">
    <property type="entry name" value="THAP_Znf_sf"/>
</dbReference>
<name>A0A913X3N7_EXADI</name>
<keyword evidence="2 5" id="KW-0863">Zinc-finger</keyword>
<dbReference type="PANTHER" id="PTHR46927">
    <property type="entry name" value="AGAP005574-PA"/>
    <property type="match status" value="1"/>
</dbReference>
<feature type="domain" description="THAP-type" evidence="6">
    <location>
        <begin position="8"/>
        <end position="91"/>
    </location>
</feature>